<dbReference type="RefSeq" id="WP_089058162.1">
    <property type="nucleotide sequence ID" value="NZ_MUHD01000020.1"/>
</dbReference>
<keyword evidence="2" id="KW-1185">Reference proteome</keyword>
<sequence>MEKIQLGHSMSKKHWALDNDSIGILSTNYSKEDVESVNQQINAEPNNTQTEKKTVNIIKTEVNRLKKMNIEVPYTHVNNRFNIFKRKVYTKNNKTWKGVIVDINYPIFKAKLYDLDNHCGTYEIASFNIKTDITEQDHELIDLGAIFYWSIGNIIQNKTQTKRSEIRMRRLADITVKEFDELHDSLDTQYGNINWV</sequence>
<proteinExistence type="predicted"/>
<dbReference type="Proteomes" id="UP000198381">
    <property type="component" value="Unassembled WGS sequence"/>
</dbReference>
<evidence type="ECO:0000313" key="2">
    <source>
        <dbReference type="Proteomes" id="UP000198381"/>
    </source>
</evidence>
<name>A0ABX4CTY4_9FLAO</name>
<dbReference type="EMBL" id="MUHD01000020">
    <property type="protein sequence ID" value="OXB07363.1"/>
    <property type="molecule type" value="Genomic_DNA"/>
</dbReference>
<protein>
    <submittedName>
        <fullName evidence="1">Uncharacterized protein</fullName>
    </submittedName>
</protein>
<gene>
    <name evidence="1" type="ORF">B0A81_11470</name>
</gene>
<organism evidence="1 2">
    <name type="scientific">Flavobacterium plurextorum</name>
    <dbReference type="NCBI Taxonomy" id="1114867"/>
    <lineage>
        <taxon>Bacteria</taxon>
        <taxon>Pseudomonadati</taxon>
        <taxon>Bacteroidota</taxon>
        <taxon>Flavobacteriia</taxon>
        <taxon>Flavobacteriales</taxon>
        <taxon>Flavobacteriaceae</taxon>
        <taxon>Flavobacterium</taxon>
    </lineage>
</organism>
<comment type="caution">
    <text evidence="1">The sequence shown here is derived from an EMBL/GenBank/DDBJ whole genome shotgun (WGS) entry which is preliminary data.</text>
</comment>
<accession>A0ABX4CTY4</accession>
<reference evidence="1 2" key="1">
    <citation type="submission" date="2016-11" db="EMBL/GenBank/DDBJ databases">
        <title>Whole genomes of Flavobacteriaceae.</title>
        <authorList>
            <person name="Stine C."/>
            <person name="Li C."/>
            <person name="Tadesse D."/>
        </authorList>
    </citation>
    <scope>NUCLEOTIDE SEQUENCE [LARGE SCALE GENOMIC DNA]</scope>
    <source>
        <strain evidence="1 2">CCUG 60112</strain>
    </source>
</reference>
<evidence type="ECO:0000313" key="1">
    <source>
        <dbReference type="EMBL" id="OXB07363.1"/>
    </source>
</evidence>